<evidence type="ECO:0000313" key="12">
    <source>
        <dbReference type="Proteomes" id="UP000816034"/>
    </source>
</evidence>
<dbReference type="FunFam" id="3.40.50.620:FF:000145">
    <property type="entry name" value="ATP-binding domain containing protein"/>
    <property type="match status" value="1"/>
</dbReference>
<dbReference type="Proteomes" id="UP000816034">
    <property type="component" value="Unassembled WGS sequence"/>
</dbReference>
<evidence type="ECO:0000256" key="9">
    <source>
        <dbReference type="ARBA" id="ARBA00048108"/>
    </source>
</evidence>
<dbReference type="InterPro" id="IPR014729">
    <property type="entry name" value="Rossmann-like_a/b/a_fold"/>
</dbReference>
<feature type="domain" description="Diphthamide synthase" evidence="10">
    <location>
        <begin position="1"/>
        <end position="231"/>
    </location>
</feature>
<dbReference type="PANTHER" id="PTHR12196">
    <property type="entry name" value="DOMAIN OF UNKNOWN FUNCTION 71 DUF71 -CONTAINING PROTEIN"/>
    <property type="match status" value="1"/>
</dbReference>
<reference evidence="11 12" key="1">
    <citation type="journal article" date="2018" name="BMC Genomics">
        <title>The genome of Naegleria lovaniensis, the basis for a comparative approach to unravel pathogenicity factors of the human pathogenic amoeba N. fowleri.</title>
        <authorList>
            <person name="Liechti N."/>
            <person name="Schurch N."/>
            <person name="Bruggmann R."/>
            <person name="Wittwer M."/>
        </authorList>
    </citation>
    <scope>NUCLEOTIDE SEQUENCE [LARGE SCALE GENOMIC DNA]</scope>
    <source>
        <strain evidence="11 12">ATCC 30569</strain>
    </source>
</reference>
<evidence type="ECO:0000256" key="8">
    <source>
        <dbReference type="ARBA" id="ARBA00031552"/>
    </source>
</evidence>
<evidence type="ECO:0000256" key="4">
    <source>
        <dbReference type="ARBA" id="ARBA00022598"/>
    </source>
</evidence>
<dbReference type="GO" id="GO:0005524">
    <property type="term" value="F:ATP binding"/>
    <property type="evidence" value="ECO:0007669"/>
    <property type="project" value="UniProtKB-KW"/>
</dbReference>
<evidence type="ECO:0000256" key="6">
    <source>
        <dbReference type="ARBA" id="ARBA00022840"/>
    </source>
</evidence>
<proteinExistence type="predicted"/>
<dbReference type="FunFam" id="3.90.1490.10:FF:000001">
    <property type="entry name" value="Diphthine--ammonia ligase"/>
    <property type="match status" value="1"/>
</dbReference>
<keyword evidence="5" id="KW-0547">Nucleotide-binding</keyword>
<organism evidence="11 12">
    <name type="scientific">Naegleria lovaniensis</name>
    <name type="common">Amoeba</name>
    <dbReference type="NCBI Taxonomy" id="51637"/>
    <lineage>
        <taxon>Eukaryota</taxon>
        <taxon>Discoba</taxon>
        <taxon>Heterolobosea</taxon>
        <taxon>Tetramitia</taxon>
        <taxon>Eutetramitia</taxon>
        <taxon>Vahlkampfiidae</taxon>
        <taxon>Naegleria</taxon>
    </lineage>
</organism>
<dbReference type="GO" id="GO:0017183">
    <property type="term" value="P:protein histidyl modification to diphthamide"/>
    <property type="evidence" value="ECO:0007669"/>
    <property type="project" value="TreeGrafter"/>
</dbReference>
<evidence type="ECO:0000259" key="10">
    <source>
        <dbReference type="Pfam" id="PF01902"/>
    </source>
</evidence>
<dbReference type="CDD" id="cd01994">
    <property type="entry name" value="AANH_PF0828-like"/>
    <property type="match status" value="1"/>
</dbReference>
<dbReference type="GeneID" id="68094579"/>
<name>A0AA88GWG9_NAELO</name>
<accession>A0AA88GWG9</accession>
<dbReference type="SUPFAM" id="SSF52402">
    <property type="entry name" value="Adenine nucleotide alpha hydrolases-like"/>
    <property type="match status" value="1"/>
</dbReference>
<keyword evidence="4" id="KW-0436">Ligase</keyword>
<dbReference type="Gene3D" id="3.90.1490.10">
    <property type="entry name" value="putative n-type atp pyrophosphatase, domain 2"/>
    <property type="match status" value="1"/>
</dbReference>
<dbReference type="AlphaFoldDB" id="A0AA88GWG9"/>
<dbReference type="GO" id="GO:0017178">
    <property type="term" value="F:diphthine-ammonia ligase activity"/>
    <property type="evidence" value="ECO:0007669"/>
    <property type="project" value="UniProtKB-EC"/>
</dbReference>
<dbReference type="EMBL" id="PYSW02000014">
    <property type="protein sequence ID" value="KAG2387088.1"/>
    <property type="molecule type" value="Genomic_DNA"/>
</dbReference>
<protein>
    <recommendedName>
        <fullName evidence="3">Diphthine--ammonia ligase</fullName>
        <ecNumber evidence="2">6.3.1.14</ecNumber>
    </recommendedName>
    <alternativeName>
        <fullName evidence="7">Diphthamide synthase</fullName>
    </alternativeName>
    <alternativeName>
        <fullName evidence="8">Diphthamide synthetase</fullName>
    </alternativeName>
</protein>
<evidence type="ECO:0000256" key="5">
    <source>
        <dbReference type="ARBA" id="ARBA00022741"/>
    </source>
</evidence>
<sequence length="381" mass="43171">MKVCALVSGGKDSCYNMVKCVEYGHEIVCLANLRPPNVQIQELDSWMFQTVGHNVISAIAECMNLPLFVGELSGSSVQTSLEYDDSKKESMNDEVENLYQLLKRVKEEMPEVNAVSCGAIFSDYQRNRVENVCSRLGLISLSFLWRRPQEELLNEMIQAGMNCILIKTASMGLFPKKHLGKTLAELQPTFMKLKDSAGLNVCGEGGEYETLTLDCPLFSKRIVVDKTEIVMISEDDMGGVGHLFISEFHLEEKQNFTPLQSLKSTNQSQIKIFIPDYSIENTMKQIPYLEKLIDCVQIHLKQASSSSTSIDSHLYYVTACCNYDSELLSNYEISPSLEMFAIFQKLEREIPHLLNKCFIVCFKFQTRLISTLLIKHIVISF</sequence>
<keyword evidence="6" id="KW-0067">ATP-binding</keyword>
<dbReference type="NCBIfam" id="TIGR00290">
    <property type="entry name" value="MJ0570_dom"/>
    <property type="match status" value="1"/>
</dbReference>
<dbReference type="EC" id="6.3.1.14" evidence="2"/>
<comment type="catalytic activity">
    <reaction evidence="9">
        <text>diphthine-[translation elongation factor 2] + NH4(+) + ATP = diphthamide-[translation elongation factor 2] + AMP + diphosphate + H(+)</text>
        <dbReference type="Rhea" id="RHEA:19753"/>
        <dbReference type="Rhea" id="RHEA-COMP:10172"/>
        <dbReference type="Rhea" id="RHEA-COMP:10174"/>
        <dbReference type="ChEBI" id="CHEBI:15378"/>
        <dbReference type="ChEBI" id="CHEBI:16692"/>
        <dbReference type="ChEBI" id="CHEBI:28938"/>
        <dbReference type="ChEBI" id="CHEBI:30616"/>
        <dbReference type="ChEBI" id="CHEBI:33019"/>
        <dbReference type="ChEBI" id="CHEBI:82696"/>
        <dbReference type="ChEBI" id="CHEBI:456215"/>
        <dbReference type="EC" id="6.3.1.14"/>
    </reaction>
</comment>
<comment type="pathway">
    <text evidence="1">Protein modification; peptidyl-diphthamide biosynthesis.</text>
</comment>
<dbReference type="InterPro" id="IPR002761">
    <property type="entry name" value="Diphthami_syn_dom"/>
</dbReference>
<dbReference type="RefSeq" id="XP_044551080.1">
    <property type="nucleotide sequence ID" value="XM_044691507.1"/>
</dbReference>
<dbReference type="InterPro" id="IPR030662">
    <property type="entry name" value="DPH6/MJ0570"/>
</dbReference>
<evidence type="ECO:0000313" key="11">
    <source>
        <dbReference type="EMBL" id="KAG2387088.1"/>
    </source>
</evidence>
<dbReference type="Gene3D" id="3.40.50.620">
    <property type="entry name" value="HUPs"/>
    <property type="match status" value="1"/>
</dbReference>
<evidence type="ECO:0000256" key="7">
    <source>
        <dbReference type="ARBA" id="ARBA00029814"/>
    </source>
</evidence>
<dbReference type="Pfam" id="PF01902">
    <property type="entry name" value="Diphthami_syn_2"/>
    <property type="match status" value="1"/>
</dbReference>
<evidence type="ECO:0000256" key="2">
    <source>
        <dbReference type="ARBA" id="ARBA00012089"/>
    </source>
</evidence>
<keyword evidence="12" id="KW-1185">Reference proteome</keyword>
<evidence type="ECO:0000256" key="3">
    <source>
        <dbReference type="ARBA" id="ARBA00018426"/>
    </source>
</evidence>
<dbReference type="PANTHER" id="PTHR12196:SF2">
    <property type="entry name" value="DIPHTHINE--AMMONIA LIGASE"/>
    <property type="match status" value="1"/>
</dbReference>
<evidence type="ECO:0000256" key="1">
    <source>
        <dbReference type="ARBA" id="ARBA00005156"/>
    </source>
</evidence>
<gene>
    <name evidence="11" type="ORF">C9374_002123</name>
</gene>
<comment type="caution">
    <text evidence="11">The sequence shown here is derived from an EMBL/GenBank/DDBJ whole genome shotgun (WGS) entry which is preliminary data.</text>
</comment>